<protein>
    <recommendedName>
        <fullName evidence="1">C17orf113 probable zinc finger domain-containing protein</fullName>
    </recommendedName>
</protein>
<gene>
    <name evidence="2" type="ORF">KUTeg_018770</name>
</gene>
<dbReference type="EMBL" id="JARBDR010000915">
    <property type="protein sequence ID" value="KAJ8303660.1"/>
    <property type="molecule type" value="Genomic_DNA"/>
</dbReference>
<evidence type="ECO:0000259" key="1">
    <source>
        <dbReference type="Pfam" id="PF25431"/>
    </source>
</evidence>
<feature type="domain" description="C17orf113 probable zinc finger" evidence="1">
    <location>
        <begin position="209"/>
        <end position="251"/>
    </location>
</feature>
<dbReference type="Pfam" id="PF25431">
    <property type="entry name" value="zf-C17orf113"/>
    <property type="match status" value="1"/>
</dbReference>
<evidence type="ECO:0000313" key="2">
    <source>
        <dbReference type="EMBL" id="KAJ8303660.1"/>
    </source>
</evidence>
<sequence>MEDINHDDFGNFTLYPPVLWEMNSSDDEFLSTINYDELDSIQISSIGCDTEKLDECLKQPALDIPPPELPATVSTSEPVQKRFKTVSKQEQERLFEARQAPTTKKNTLWGMKIFQGWGLQRWCTFALCSPSPLTRAEMWCNYRSVHLKMVKRKLSDNMNMGNLAKAPKLSSFGFNTPTKTKESGEDSKVSKTPKIEIRSFKETWKFNRPWLRYDAKSKSMFCDICINAQVCNTFTIGCTILKKESVVKHTEGKELI</sequence>
<organism evidence="2 3">
    <name type="scientific">Tegillarca granosa</name>
    <name type="common">Malaysian cockle</name>
    <name type="synonym">Anadara granosa</name>
    <dbReference type="NCBI Taxonomy" id="220873"/>
    <lineage>
        <taxon>Eukaryota</taxon>
        <taxon>Metazoa</taxon>
        <taxon>Spiralia</taxon>
        <taxon>Lophotrochozoa</taxon>
        <taxon>Mollusca</taxon>
        <taxon>Bivalvia</taxon>
        <taxon>Autobranchia</taxon>
        <taxon>Pteriomorphia</taxon>
        <taxon>Arcoida</taxon>
        <taxon>Arcoidea</taxon>
        <taxon>Arcidae</taxon>
        <taxon>Tegillarca</taxon>
    </lineage>
</organism>
<evidence type="ECO:0000313" key="3">
    <source>
        <dbReference type="Proteomes" id="UP001217089"/>
    </source>
</evidence>
<accession>A0ABQ9EJU2</accession>
<proteinExistence type="predicted"/>
<name>A0ABQ9EJU2_TEGGR</name>
<keyword evidence="3" id="KW-1185">Reference proteome</keyword>
<reference evidence="2 3" key="1">
    <citation type="submission" date="2022-12" db="EMBL/GenBank/DDBJ databases">
        <title>Chromosome-level genome of Tegillarca granosa.</title>
        <authorList>
            <person name="Kim J."/>
        </authorList>
    </citation>
    <scope>NUCLEOTIDE SEQUENCE [LARGE SCALE GENOMIC DNA]</scope>
    <source>
        <strain evidence="2">Teg-2019</strain>
        <tissue evidence="2">Adductor muscle</tissue>
    </source>
</reference>
<dbReference type="Proteomes" id="UP001217089">
    <property type="component" value="Unassembled WGS sequence"/>
</dbReference>
<comment type="caution">
    <text evidence="2">The sequence shown here is derived from an EMBL/GenBank/DDBJ whole genome shotgun (WGS) entry which is preliminary data.</text>
</comment>
<dbReference type="InterPro" id="IPR057456">
    <property type="entry name" value="Znf_C17orf113"/>
</dbReference>